<feature type="domain" description="Ppx/GppA phosphatase N-terminal" evidence="1">
    <location>
        <begin position="23"/>
        <end position="323"/>
    </location>
</feature>
<dbReference type="PANTHER" id="PTHR30005">
    <property type="entry name" value="EXOPOLYPHOSPHATASE"/>
    <property type="match status" value="1"/>
</dbReference>
<dbReference type="InterPro" id="IPR003695">
    <property type="entry name" value="Ppx_GppA_N"/>
</dbReference>
<dbReference type="Pfam" id="PF02541">
    <property type="entry name" value="Ppx-GppA"/>
    <property type="match status" value="1"/>
</dbReference>
<dbReference type="CDD" id="cd24054">
    <property type="entry name" value="ASKHA_NBD_AaPPX-GppA_MtPPX2-like"/>
    <property type="match status" value="1"/>
</dbReference>
<dbReference type="Proteomes" id="UP000249340">
    <property type="component" value="Chromosome"/>
</dbReference>
<dbReference type="EMBL" id="CP031264">
    <property type="protein sequence ID" value="AXI81015.1"/>
    <property type="molecule type" value="Genomic_DNA"/>
</dbReference>
<evidence type="ECO:0000313" key="2">
    <source>
        <dbReference type="EMBL" id="AXI81015.1"/>
    </source>
</evidence>
<evidence type="ECO:0000313" key="3">
    <source>
        <dbReference type="Proteomes" id="UP000249340"/>
    </source>
</evidence>
<reference evidence="3" key="1">
    <citation type="submission" date="2018-07" db="EMBL/GenBank/DDBJ databases">
        <title>Streptacidiphilus bronchialis DSM 106435 chromosome.</title>
        <authorList>
            <person name="Batra D."/>
            <person name="Gulvik C.A."/>
        </authorList>
    </citation>
    <scope>NUCLEOTIDE SEQUENCE [LARGE SCALE GENOMIC DNA]</scope>
    <source>
        <strain evidence="3">DSM 106435</strain>
    </source>
</reference>
<dbReference type="Gene3D" id="3.30.420.150">
    <property type="entry name" value="Exopolyphosphatase. Domain 2"/>
    <property type="match status" value="1"/>
</dbReference>
<dbReference type="GO" id="GO:0016462">
    <property type="term" value="F:pyrophosphatase activity"/>
    <property type="evidence" value="ECO:0007669"/>
    <property type="project" value="TreeGrafter"/>
</dbReference>
<gene>
    <name evidence="2" type="ORF">C7M71_030180</name>
</gene>
<organism evidence="2 3">
    <name type="scientific">Peterkaempfera bronchialis</name>
    <dbReference type="NCBI Taxonomy" id="2126346"/>
    <lineage>
        <taxon>Bacteria</taxon>
        <taxon>Bacillati</taxon>
        <taxon>Actinomycetota</taxon>
        <taxon>Actinomycetes</taxon>
        <taxon>Kitasatosporales</taxon>
        <taxon>Streptomycetaceae</taxon>
        <taxon>Peterkaempfera</taxon>
    </lineage>
</organism>
<dbReference type="PANTHER" id="PTHR30005:SF13">
    <property type="entry name" value="EXOPOLYPHOSPHATASE 2"/>
    <property type="match status" value="1"/>
</dbReference>
<dbReference type="InterPro" id="IPR043129">
    <property type="entry name" value="ATPase_NBD"/>
</dbReference>
<dbReference type="SUPFAM" id="SSF53067">
    <property type="entry name" value="Actin-like ATPase domain"/>
    <property type="match status" value="2"/>
</dbReference>
<accession>A0A345T4W0</accession>
<dbReference type="KEGG" id="stri:C7M71_030180"/>
<name>A0A345T4W0_9ACTN</name>
<dbReference type="Gene3D" id="3.30.420.40">
    <property type="match status" value="1"/>
</dbReference>
<dbReference type="AlphaFoldDB" id="A0A345T4W0"/>
<sequence>MGRNVAVRVAAVDCGTNSIRLLVAERDAHTGAVVELARRSRIVRLGQGVGRTGRFAPEALERTFAACAEFAQVIEELKAESVAFVATSATRDVADRAEFFSGVQRILGVRPEVISGDEEAGLSFAGAVGSLSTGPGPWLVIDIGGGSTECVVGASARSAPESGGTTSGALDVHASVSLDIGSVRLTERHLADSEGSLDRASPEGIAAVRRDVEAALGGAAARLPLAPRPTLVGVGGSVTTLAAVRRGSKDGVHGVRLDIDEVREVSRLLLSADRAQRAAIDVIEPGRVDVIPAGSLILLTAMERLGFPEIVVSRHGLLDGLAHRLVG</sequence>
<evidence type="ECO:0000259" key="1">
    <source>
        <dbReference type="Pfam" id="PF02541"/>
    </source>
</evidence>
<proteinExistence type="predicted"/>
<dbReference type="OrthoDB" id="9793035at2"/>
<keyword evidence="3" id="KW-1185">Reference proteome</keyword>
<dbReference type="InterPro" id="IPR050273">
    <property type="entry name" value="GppA/Ppx_hydrolase"/>
</dbReference>
<protein>
    <submittedName>
        <fullName evidence="2">Ppx/GppA family phosphatase</fullName>
    </submittedName>
</protein>